<name>A0A7J8YAQ5_GOSAI</name>
<comment type="caution">
    <text evidence="2">The sequence shown here is derived from an EMBL/GenBank/DDBJ whole genome shotgun (WGS) entry which is preliminary data.</text>
</comment>
<accession>A0A7J8YAQ5</accession>
<sequence length="175" mass="20082">RRANSVVQGARSQLNIGDQNIQRLNTLSLNNRSFRGSSSDESDSSNPPSQLNFEYLEHDQPFSREPLVDKDTNGSNSSKSGCLLSNLSLSVYTLTRWQHGWVPWLHAWEFHGAKMSLKIPLRTFGLAKVSFWNPDEVHKSQKSNSLLRAADNWLWLLQVNHPGFRFFISYNTYRS</sequence>
<protein>
    <submittedName>
        <fullName evidence="2">Uncharacterized protein</fullName>
    </submittedName>
</protein>
<dbReference type="PANTHER" id="PTHR31343">
    <property type="entry name" value="T15D22.8"/>
    <property type="match status" value="1"/>
</dbReference>
<dbReference type="PANTHER" id="PTHR31343:SF8">
    <property type="entry name" value="OS07G0246600 PROTEIN"/>
    <property type="match status" value="1"/>
</dbReference>
<gene>
    <name evidence="2" type="ORF">Goari_003209</name>
</gene>
<reference evidence="2 3" key="1">
    <citation type="journal article" date="2019" name="Genome Biol. Evol.">
        <title>Insights into the evolution of the New World diploid cottons (Gossypium, subgenus Houzingenia) based on genome sequencing.</title>
        <authorList>
            <person name="Grover C.E."/>
            <person name="Arick M.A. 2nd"/>
            <person name="Thrash A."/>
            <person name="Conover J.L."/>
            <person name="Sanders W.S."/>
            <person name="Peterson D.G."/>
            <person name="Frelichowski J.E."/>
            <person name="Scheffler J.A."/>
            <person name="Scheffler B.E."/>
            <person name="Wendel J.F."/>
        </authorList>
    </citation>
    <scope>NUCLEOTIDE SEQUENCE [LARGE SCALE GENOMIC DNA]</scope>
    <source>
        <strain evidence="2">185</strain>
        <tissue evidence="2">Leaf</tissue>
    </source>
</reference>
<evidence type="ECO:0000313" key="3">
    <source>
        <dbReference type="Proteomes" id="UP000593577"/>
    </source>
</evidence>
<dbReference type="InterPro" id="IPR008507">
    <property type="entry name" value="DUF789"/>
</dbReference>
<feature type="region of interest" description="Disordered" evidence="1">
    <location>
        <begin position="32"/>
        <end position="51"/>
    </location>
</feature>
<proteinExistence type="predicted"/>
<feature type="non-terminal residue" evidence="2">
    <location>
        <position position="175"/>
    </location>
</feature>
<dbReference type="AlphaFoldDB" id="A0A7J8YAQ5"/>
<dbReference type="Pfam" id="PF05623">
    <property type="entry name" value="DUF789"/>
    <property type="match status" value="2"/>
</dbReference>
<keyword evidence="3" id="KW-1185">Reference proteome</keyword>
<dbReference type="Proteomes" id="UP000593577">
    <property type="component" value="Unassembled WGS sequence"/>
</dbReference>
<feature type="compositionally biased region" description="Low complexity" evidence="1">
    <location>
        <begin position="32"/>
        <end position="49"/>
    </location>
</feature>
<evidence type="ECO:0000256" key="1">
    <source>
        <dbReference type="SAM" id="MobiDB-lite"/>
    </source>
</evidence>
<evidence type="ECO:0000313" key="2">
    <source>
        <dbReference type="EMBL" id="MBA0696676.1"/>
    </source>
</evidence>
<organism evidence="2 3">
    <name type="scientific">Gossypium aridum</name>
    <name type="common">American cotton</name>
    <name type="synonym">Erioxylum aridum</name>
    <dbReference type="NCBI Taxonomy" id="34290"/>
    <lineage>
        <taxon>Eukaryota</taxon>
        <taxon>Viridiplantae</taxon>
        <taxon>Streptophyta</taxon>
        <taxon>Embryophyta</taxon>
        <taxon>Tracheophyta</taxon>
        <taxon>Spermatophyta</taxon>
        <taxon>Magnoliopsida</taxon>
        <taxon>eudicotyledons</taxon>
        <taxon>Gunneridae</taxon>
        <taxon>Pentapetalae</taxon>
        <taxon>rosids</taxon>
        <taxon>malvids</taxon>
        <taxon>Malvales</taxon>
        <taxon>Malvaceae</taxon>
        <taxon>Malvoideae</taxon>
        <taxon>Gossypium</taxon>
    </lineage>
</organism>
<dbReference type="EMBL" id="JABFAA010000011">
    <property type="protein sequence ID" value="MBA0696676.1"/>
    <property type="molecule type" value="Genomic_DNA"/>
</dbReference>